<feature type="compositionally biased region" description="Low complexity" evidence="1">
    <location>
        <begin position="111"/>
        <end position="123"/>
    </location>
</feature>
<accession>A0A9P4P250</accession>
<feature type="region of interest" description="Disordered" evidence="1">
    <location>
        <begin position="101"/>
        <end position="123"/>
    </location>
</feature>
<protein>
    <recommendedName>
        <fullName evidence="2">Cryptic loci regulator 2 N-terminal domain-containing protein</fullName>
    </recommendedName>
</protein>
<dbReference type="AlphaFoldDB" id="A0A9P4P250"/>
<feature type="domain" description="Cryptic loci regulator 2 N-terminal" evidence="2">
    <location>
        <begin position="308"/>
        <end position="369"/>
    </location>
</feature>
<proteinExistence type="predicted"/>
<name>A0A9P4P250_9PEZI</name>
<evidence type="ECO:0000259" key="2">
    <source>
        <dbReference type="Pfam" id="PF16761"/>
    </source>
</evidence>
<evidence type="ECO:0000313" key="4">
    <source>
        <dbReference type="Proteomes" id="UP000800235"/>
    </source>
</evidence>
<reference evidence="3" key="1">
    <citation type="journal article" date="2020" name="Stud. Mycol.">
        <title>101 Dothideomycetes genomes: a test case for predicting lifestyles and emergence of pathogens.</title>
        <authorList>
            <person name="Haridas S."/>
            <person name="Albert R."/>
            <person name="Binder M."/>
            <person name="Bloem J."/>
            <person name="Labutti K."/>
            <person name="Salamov A."/>
            <person name="Andreopoulos B."/>
            <person name="Baker S."/>
            <person name="Barry K."/>
            <person name="Bills G."/>
            <person name="Bluhm B."/>
            <person name="Cannon C."/>
            <person name="Castanera R."/>
            <person name="Culley D."/>
            <person name="Daum C."/>
            <person name="Ezra D."/>
            <person name="Gonzalez J."/>
            <person name="Henrissat B."/>
            <person name="Kuo A."/>
            <person name="Liang C."/>
            <person name="Lipzen A."/>
            <person name="Lutzoni F."/>
            <person name="Magnuson J."/>
            <person name="Mondo S."/>
            <person name="Nolan M."/>
            <person name="Ohm R."/>
            <person name="Pangilinan J."/>
            <person name="Park H.-J."/>
            <person name="Ramirez L."/>
            <person name="Alfaro M."/>
            <person name="Sun H."/>
            <person name="Tritt A."/>
            <person name="Yoshinaga Y."/>
            <person name="Zwiers L.-H."/>
            <person name="Turgeon B."/>
            <person name="Goodwin S."/>
            <person name="Spatafora J."/>
            <person name="Crous P."/>
            <person name="Grigoriev I."/>
        </authorList>
    </citation>
    <scope>NUCLEOTIDE SEQUENCE</scope>
    <source>
        <strain evidence="3">CBS 130266</strain>
    </source>
</reference>
<sequence>MQITANSWRSDPDGGTFQNSRGEHVRAPILAETDPQRLLDILQISDFAIFDGNNQAIVKEVFQMNPSLQSHQLFDQFDSFLHLKDYSQQEGDLFQTKQTRDFQGPAQKNTASHSAYSSASALQSQVPPNLIDPALLHKTAPDAHSRSSRALSPTLATDGSTDLRTETLPAHQQYDSFAQVHERTQAVHLVPTVPSTTLLPAASQHQVLPSGQAAQLLPTPTANITNAQSQVVPSTPPQAVQAVLGNNPLDIEPTFDLDISDGNYHYGAVRPVSFDSNPIRLSIPRQQWLDRLTIYWRERWPGSNVTFHAFPRNHHLWEFTLQGKMEPGRINHYIYGHPNGGRLRSAKELFNHYVYWLTHDHSSVGCPCPLG</sequence>
<comment type="caution">
    <text evidence="3">The sequence shown here is derived from an EMBL/GenBank/DDBJ whole genome shotgun (WGS) entry which is preliminary data.</text>
</comment>
<feature type="region of interest" description="Disordered" evidence="1">
    <location>
        <begin position="140"/>
        <end position="161"/>
    </location>
</feature>
<feature type="region of interest" description="Disordered" evidence="1">
    <location>
        <begin position="1"/>
        <end position="21"/>
    </location>
</feature>
<organism evidence="3 4">
    <name type="scientific">Tothia fuscella</name>
    <dbReference type="NCBI Taxonomy" id="1048955"/>
    <lineage>
        <taxon>Eukaryota</taxon>
        <taxon>Fungi</taxon>
        <taxon>Dikarya</taxon>
        <taxon>Ascomycota</taxon>
        <taxon>Pezizomycotina</taxon>
        <taxon>Dothideomycetes</taxon>
        <taxon>Pleosporomycetidae</taxon>
        <taxon>Venturiales</taxon>
        <taxon>Cylindrosympodiaceae</taxon>
        <taxon>Tothia</taxon>
    </lineage>
</organism>
<dbReference type="EMBL" id="MU007013">
    <property type="protein sequence ID" value="KAF2435538.1"/>
    <property type="molecule type" value="Genomic_DNA"/>
</dbReference>
<feature type="compositionally biased region" description="Polar residues" evidence="1">
    <location>
        <begin position="148"/>
        <end position="161"/>
    </location>
</feature>
<dbReference type="Pfam" id="PF16761">
    <property type="entry name" value="Clr2_transil"/>
    <property type="match status" value="1"/>
</dbReference>
<dbReference type="Proteomes" id="UP000800235">
    <property type="component" value="Unassembled WGS sequence"/>
</dbReference>
<keyword evidence="4" id="KW-1185">Reference proteome</keyword>
<gene>
    <name evidence="3" type="ORF">EJ08DRAFT_675335</name>
</gene>
<dbReference type="InterPro" id="IPR031915">
    <property type="entry name" value="Clr2_N"/>
</dbReference>
<evidence type="ECO:0000313" key="3">
    <source>
        <dbReference type="EMBL" id="KAF2435538.1"/>
    </source>
</evidence>
<evidence type="ECO:0000256" key="1">
    <source>
        <dbReference type="SAM" id="MobiDB-lite"/>
    </source>
</evidence>